<dbReference type="OrthoDB" id="3481760at2"/>
<dbReference type="KEGG" id="sauh:SU9_000590"/>
<evidence type="ECO:0000313" key="2">
    <source>
        <dbReference type="EMBL" id="QTZ90130.1"/>
    </source>
</evidence>
<sequence>MSRRMHDSNNGAAKAIVIIADCTALILGLWILFALLDANRANDLVSAVHEASLWLAGWSHDLFTMDTAWLRTVLNFGLPAVVYVLIGHSLAARIRRL</sequence>
<reference evidence="2" key="1">
    <citation type="journal article" date="2012" name="J. Bacteriol.">
        <title>Genome Sequence of Streptomyces auratus Strain AGR0001, a Phoslactomycin-Producing Actinomycete.</title>
        <authorList>
            <person name="Han X."/>
            <person name="Li M."/>
            <person name="Ding Z."/>
            <person name="Zhao J."/>
            <person name="Ji K."/>
            <person name="Wen M."/>
            <person name="Lu T."/>
        </authorList>
    </citation>
    <scope>NUCLEOTIDE SEQUENCE</scope>
    <source>
        <strain evidence="2">AGR0001</strain>
    </source>
</reference>
<evidence type="ECO:0000256" key="1">
    <source>
        <dbReference type="SAM" id="Phobius"/>
    </source>
</evidence>
<keyword evidence="1" id="KW-1133">Transmembrane helix</keyword>
<feature type="transmembrane region" description="Helical" evidence="1">
    <location>
        <begin position="12"/>
        <end position="36"/>
    </location>
</feature>
<dbReference type="RefSeq" id="WP_040901306.1">
    <property type="nucleotide sequence ID" value="NZ_CP072931.1"/>
</dbReference>
<gene>
    <name evidence="2" type="ORF">SU9_000590</name>
</gene>
<dbReference type="Proteomes" id="UP000009036">
    <property type="component" value="Chromosome"/>
</dbReference>
<reference evidence="2" key="2">
    <citation type="submission" date="2021-04" db="EMBL/GenBank/DDBJ databases">
        <authorList>
            <person name="Wen M.-L."/>
            <person name="Han X.-L."/>
            <person name="Xiong J."/>
        </authorList>
    </citation>
    <scope>NUCLEOTIDE SEQUENCE</scope>
    <source>
        <strain evidence="2">AGR0001</strain>
    </source>
</reference>
<name>A0A8B1NF59_9ACTN</name>
<protein>
    <submittedName>
        <fullName evidence="2">Uncharacterized protein</fullName>
    </submittedName>
</protein>
<proteinExistence type="predicted"/>
<feature type="transmembrane region" description="Helical" evidence="1">
    <location>
        <begin position="68"/>
        <end position="86"/>
    </location>
</feature>
<keyword evidence="1" id="KW-0472">Membrane</keyword>
<keyword evidence="3" id="KW-1185">Reference proteome</keyword>
<dbReference type="AlphaFoldDB" id="A0A8B1NF59"/>
<evidence type="ECO:0000313" key="3">
    <source>
        <dbReference type="Proteomes" id="UP000009036"/>
    </source>
</evidence>
<dbReference type="EMBL" id="CP072931">
    <property type="protein sequence ID" value="QTZ90130.1"/>
    <property type="molecule type" value="Genomic_DNA"/>
</dbReference>
<keyword evidence="1" id="KW-0812">Transmembrane</keyword>
<organism evidence="2 3">
    <name type="scientific">Streptomyces auratus AGR0001</name>
    <dbReference type="NCBI Taxonomy" id="1160718"/>
    <lineage>
        <taxon>Bacteria</taxon>
        <taxon>Bacillati</taxon>
        <taxon>Actinomycetota</taxon>
        <taxon>Actinomycetes</taxon>
        <taxon>Kitasatosporales</taxon>
        <taxon>Streptomycetaceae</taxon>
        <taxon>Streptomyces</taxon>
    </lineage>
</organism>
<accession>A0A8B1NF59</accession>